<evidence type="ECO:0000313" key="2">
    <source>
        <dbReference type="Proteomes" id="UP001642409"/>
    </source>
</evidence>
<proteinExistence type="predicted"/>
<reference evidence="1 2" key="1">
    <citation type="submission" date="2024-07" db="EMBL/GenBank/DDBJ databases">
        <authorList>
            <person name="Akdeniz Z."/>
        </authorList>
    </citation>
    <scope>NUCLEOTIDE SEQUENCE [LARGE SCALE GENOMIC DNA]</scope>
</reference>
<accession>A0ABP1IK02</accession>
<dbReference type="Proteomes" id="UP001642409">
    <property type="component" value="Unassembled WGS sequence"/>
</dbReference>
<name>A0ABP1IK02_9EUKA</name>
<evidence type="ECO:0000313" key="1">
    <source>
        <dbReference type="EMBL" id="CAL6017742.1"/>
    </source>
</evidence>
<keyword evidence="2" id="KW-1185">Reference proteome</keyword>
<dbReference type="EMBL" id="CAXDID020000079">
    <property type="protein sequence ID" value="CAL6017742.1"/>
    <property type="molecule type" value="Genomic_DNA"/>
</dbReference>
<comment type="caution">
    <text evidence="1">The sequence shown here is derived from an EMBL/GenBank/DDBJ whole genome shotgun (WGS) entry which is preliminary data.</text>
</comment>
<sequence>MTEVIGFKVWGKEHSAALYERDSQDSNIQYVQRYLTTDHEENTTMYCPRIIISMKSKNPTTSLRTFCNASKQVIIIIYHPRVGKMLSGTKVLDGIHTDFTYTPCLVTSIGGSGINENENLKYLYLFLIDSMNVEYYKQLQHRIKIVRLYQLFKMSIKRLVSAHHSILLRTQSVTIRVNSYIVNFELEQMKKCIRNIKMILYHFETRGINVYTNDHWKHIQLRKLDSFQTHNLFDSRASKQKMWNMK</sequence>
<organism evidence="1 2">
    <name type="scientific">Hexamita inflata</name>
    <dbReference type="NCBI Taxonomy" id="28002"/>
    <lineage>
        <taxon>Eukaryota</taxon>
        <taxon>Metamonada</taxon>
        <taxon>Diplomonadida</taxon>
        <taxon>Hexamitidae</taxon>
        <taxon>Hexamitinae</taxon>
        <taxon>Hexamita</taxon>
    </lineage>
</organism>
<protein>
    <submittedName>
        <fullName evidence="1">Hypothetical_protein</fullName>
    </submittedName>
</protein>
<gene>
    <name evidence="1" type="ORF">HINF_LOCUS26132</name>
</gene>